<gene>
    <name evidence="1" type="ORF">PYW08_008077</name>
</gene>
<comment type="caution">
    <text evidence="1">The sequence shown here is derived from an EMBL/GenBank/DDBJ whole genome shotgun (WGS) entry which is preliminary data.</text>
</comment>
<dbReference type="EMBL" id="CM056797">
    <property type="protein sequence ID" value="KAJ8712773.1"/>
    <property type="molecule type" value="Genomic_DNA"/>
</dbReference>
<accession>A0ACC2QA79</accession>
<evidence type="ECO:0000313" key="1">
    <source>
        <dbReference type="EMBL" id="KAJ8712773.1"/>
    </source>
</evidence>
<sequence length="568" mass="62354">MGIKSVRLCVLVFSLQIVCGQYSSTPCPGVFDFVNDGHNVYGQITLRPVAPVSSLIIRLNFTVAAKLLNNYVGRIDAQDSNTLLQRYNSGQPVTYLVHFPITSPLPKLTALIVNGDTICYGPGDVASYVTTLSLQHTSFLQGGAGAVPVYNNFQHQPQSRPSVRPQRPQPTTVDHIQFGDDDATAHIYTFNNVEPTWSNGNTQYYVVNNTNSYTQPTQQYQPPTPQYQRPTQQITHSRPTYEYDEPPYEITSRRPARPPVYPVTTRPTVEYPPVTQPNNFYPAEQPAARPESNFNVPEENVECGTVSGGNNRLPLIYNGAAYDRGEVPWLVAVYKTEQASLRFVCGGTLVSDRHVVSAAHCMQRRGSLTSIKDIVVKVGVHNLNDWSDDVTVTRALQAATIHEAYNPLTLQNDILVLTLDKSVKFNQYIRPACLWAGNTDLSLIVGKFGTVAGWGDQGVGGIGAQGEPHKVNIPIVSTNDCRASKALFHELTFDSTLCAGDRMGSGPCVGDSGGGMYLFNGGKWRVRGIVSVSLRAENGDATCNLNEYVVFTDTAKFLTWIKNIIAQS</sequence>
<keyword evidence="2" id="KW-1185">Reference proteome</keyword>
<reference evidence="1" key="1">
    <citation type="submission" date="2023-03" db="EMBL/GenBank/DDBJ databases">
        <title>Chromosome-level genomes of two armyworms, Mythimna separata and Mythimna loreyi, provide insights into the biosynthesis and reception of sex pheromones.</title>
        <authorList>
            <person name="Zhao H."/>
        </authorList>
    </citation>
    <scope>NUCLEOTIDE SEQUENCE</scope>
    <source>
        <strain evidence="1">BeijingLab</strain>
    </source>
</reference>
<name>A0ACC2QA79_9NEOP</name>
<organism evidence="1 2">
    <name type="scientific">Mythimna loreyi</name>
    <dbReference type="NCBI Taxonomy" id="667449"/>
    <lineage>
        <taxon>Eukaryota</taxon>
        <taxon>Metazoa</taxon>
        <taxon>Ecdysozoa</taxon>
        <taxon>Arthropoda</taxon>
        <taxon>Hexapoda</taxon>
        <taxon>Insecta</taxon>
        <taxon>Pterygota</taxon>
        <taxon>Neoptera</taxon>
        <taxon>Endopterygota</taxon>
        <taxon>Lepidoptera</taxon>
        <taxon>Glossata</taxon>
        <taxon>Ditrysia</taxon>
        <taxon>Noctuoidea</taxon>
        <taxon>Noctuidae</taxon>
        <taxon>Noctuinae</taxon>
        <taxon>Hadenini</taxon>
        <taxon>Mythimna</taxon>
    </lineage>
</organism>
<dbReference type="Proteomes" id="UP001231649">
    <property type="component" value="Chromosome 21"/>
</dbReference>
<evidence type="ECO:0000313" key="2">
    <source>
        <dbReference type="Proteomes" id="UP001231649"/>
    </source>
</evidence>
<proteinExistence type="predicted"/>
<protein>
    <submittedName>
        <fullName evidence="1">Uncharacterized protein</fullName>
    </submittedName>
</protein>